<dbReference type="InterPro" id="IPR000847">
    <property type="entry name" value="LysR_HTH_N"/>
</dbReference>
<dbReference type="OrthoDB" id="9803735at2"/>
<dbReference type="InterPro" id="IPR036390">
    <property type="entry name" value="WH_DNA-bd_sf"/>
</dbReference>
<dbReference type="SUPFAM" id="SSF53850">
    <property type="entry name" value="Periplasmic binding protein-like II"/>
    <property type="match status" value="1"/>
</dbReference>
<evidence type="ECO:0000256" key="1">
    <source>
        <dbReference type="ARBA" id="ARBA00009437"/>
    </source>
</evidence>
<proteinExistence type="inferred from homology"/>
<dbReference type="Proteomes" id="UP000276128">
    <property type="component" value="Unassembled WGS sequence"/>
</dbReference>
<keyword evidence="3" id="KW-0238">DNA-binding</keyword>
<dbReference type="PRINTS" id="PR00039">
    <property type="entry name" value="HTHLYSR"/>
</dbReference>
<dbReference type="PANTHER" id="PTHR30419">
    <property type="entry name" value="HTH-TYPE TRANSCRIPTIONAL REGULATOR YBHD"/>
    <property type="match status" value="1"/>
</dbReference>
<dbReference type="Gene3D" id="1.10.10.10">
    <property type="entry name" value="Winged helix-like DNA-binding domain superfamily/Winged helix DNA-binding domain"/>
    <property type="match status" value="1"/>
</dbReference>
<dbReference type="GO" id="GO:0005829">
    <property type="term" value="C:cytosol"/>
    <property type="evidence" value="ECO:0007669"/>
    <property type="project" value="TreeGrafter"/>
</dbReference>
<dbReference type="PROSITE" id="PS50931">
    <property type="entry name" value="HTH_LYSR"/>
    <property type="match status" value="1"/>
</dbReference>
<reference evidence="6 7" key="1">
    <citation type="submission" date="2018-12" db="EMBL/GenBank/DDBJ databases">
        <title>Bacillus ochoae sp. nov., Paenibacillus whitsoniae sp. nov., Paenibacillus spiritus sp. nov. Isolated from the Mars Exploration Rover during spacecraft assembly.</title>
        <authorList>
            <person name="Seuylemezian A."/>
            <person name="Vaishampayan P."/>
        </authorList>
    </citation>
    <scope>NUCLEOTIDE SEQUENCE [LARGE SCALE GENOMIC DNA]</scope>
    <source>
        <strain evidence="6 7">MER 54</strain>
    </source>
</reference>
<gene>
    <name evidence="6" type="ORF">EJQ19_05440</name>
</gene>
<evidence type="ECO:0000259" key="5">
    <source>
        <dbReference type="PROSITE" id="PS50931"/>
    </source>
</evidence>
<evidence type="ECO:0000313" key="7">
    <source>
        <dbReference type="Proteomes" id="UP000276128"/>
    </source>
</evidence>
<protein>
    <submittedName>
        <fullName evidence="6">LysR family transcriptional regulator</fullName>
    </submittedName>
</protein>
<name>A0A3S0CX21_9BACL</name>
<organism evidence="6 7">
    <name type="scientific">Paenibacillus whitsoniae</name>
    <dbReference type="NCBI Taxonomy" id="2496558"/>
    <lineage>
        <taxon>Bacteria</taxon>
        <taxon>Bacillati</taxon>
        <taxon>Bacillota</taxon>
        <taxon>Bacilli</taxon>
        <taxon>Bacillales</taxon>
        <taxon>Paenibacillaceae</taxon>
        <taxon>Paenibacillus</taxon>
    </lineage>
</organism>
<dbReference type="CDD" id="cd05466">
    <property type="entry name" value="PBP2_LTTR_substrate"/>
    <property type="match status" value="1"/>
</dbReference>
<evidence type="ECO:0000256" key="3">
    <source>
        <dbReference type="ARBA" id="ARBA00023125"/>
    </source>
</evidence>
<comment type="caution">
    <text evidence="6">The sequence shown here is derived from an EMBL/GenBank/DDBJ whole genome shotgun (WGS) entry which is preliminary data.</text>
</comment>
<keyword evidence="2" id="KW-0805">Transcription regulation</keyword>
<evidence type="ECO:0000256" key="4">
    <source>
        <dbReference type="ARBA" id="ARBA00023163"/>
    </source>
</evidence>
<evidence type="ECO:0000313" key="6">
    <source>
        <dbReference type="EMBL" id="RTE10715.1"/>
    </source>
</evidence>
<dbReference type="InterPro" id="IPR036388">
    <property type="entry name" value="WH-like_DNA-bd_sf"/>
</dbReference>
<accession>A0A3S0CX21</accession>
<dbReference type="AlphaFoldDB" id="A0A3S0CX21"/>
<dbReference type="InterPro" id="IPR005119">
    <property type="entry name" value="LysR_subst-bd"/>
</dbReference>
<dbReference type="GO" id="GO:0003700">
    <property type="term" value="F:DNA-binding transcription factor activity"/>
    <property type="evidence" value="ECO:0007669"/>
    <property type="project" value="InterPro"/>
</dbReference>
<dbReference type="GO" id="GO:0003677">
    <property type="term" value="F:DNA binding"/>
    <property type="evidence" value="ECO:0007669"/>
    <property type="project" value="UniProtKB-KW"/>
</dbReference>
<dbReference type="Pfam" id="PF00126">
    <property type="entry name" value="HTH_1"/>
    <property type="match status" value="1"/>
</dbReference>
<dbReference type="FunFam" id="1.10.10.10:FF:000001">
    <property type="entry name" value="LysR family transcriptional regulator"/>
    <property type="match status" value="1"/>
</dbReference>
<dbReference type="Pfam" id="PF03466">
    <property type="entry name" value="LysR_substrate"/>
    <property type="match status" value="1"/>
</dbReference>
<dbReference type="SUPFAM" id="SSF46785">
    <property type="entry name" value="Winged helix' DNA-binding domain"/>
    <property type="match status" value="1"/>
</dbReference>
<dbReference type="EMBL" id="RXHU01000015">
    <property type="protein sequence ID" value="RTE10715.1"/>
    <property type="molecule type" value="Genomic_DNA"/>
</dbReference>
<dbReference type="Gene3D" id="3.40.190.10">
    <property type="entry name" value="Periplasmic binding protein-like II"/>
    <property type="match status" value="2"/>
</dbReference>
<evidence type="ECO:0000256" key="2">
    <source>
        <dbReference type="ARBA" id="ARBA00023015"/>
    </source>
</evidence>
<feature type="domain" description="HTH lysR-type" evidence="5">
    <location>
        <begin position="16"/>
        <end position="73"/>
    </location>
</feature>
<comment type="similarity">
    <text evidence="1">Belongs to the LysR transcriptional regulatory family.</text>
</comment>
<sequence>MLDGYNEKFELGCDALDTQWLKSFVMTAQHKSLSKTSELLNLSQPAISKQIRKLEETYGVALFYRSTQGVELTKAGAMLLERIHPLLMDLELIYKELQDFKSTQKIWLGALPSIATYFLRRIIPTLEINTDVMVCNTSAELLSWLKAGKLDAALIDKRSADTHLWSKDLFSEPYLAVFSRSHPLDERQCVSIADIKDEPFVFYPESCDVRQCITQRLLMLGIEPKVSTEVSFGDFILGYVAAGAGITILPKIVTDHLSDVSLTAVPIIDFDTTRTISIIARSEKLGKLLYRYLDPSVYKES</sequence>
<keyword evidence="7" id="KW-1185">Reference proteome</keyword>
<dbReference type="InterPro" id="IPR050950">
    <property type="entry name" value="HTH-type_LysR_regulators"/>
</dbReference>
<keyword evidence="4" id="KW-0804">Transcription</keyword>